<accession>A0A154P6N1</accession>
<name>A0A154P6N1_DUFNO</name>
<dbReference type="EMBL" id="KQ434827">
    <property type="protein sequence ID" value="KZC07501.1"/>
    <property type="molecule type" value="Genomic_DNA"/>
</dbReference>
<dbReference type="AlphaFoldDB" id="A0A154P6N1"/>
<protein>
    <recommendedName>
        <fullName evidence="3">NADH dehydrogenase [ubiquinone] 1 alpha subcomplex assembly factor 8</fullName>
    </recommendedName>
</protein>
<organism evidence="1 2">
    <name type="scientific">Dufourea novaeangliae</name>
    <name type="common">Sweat bee</name>
    <dbReference type="NCBI Taxonomy" id="178035"/>
    <lineage>
        <taxon>Eukaryota</taxon>
        <taxon>Metazoa</taxon>
        <taxon>Ecdysozoa</taxon>
        <taxon>Arthropoda</taxon>
        <taxon>Hexapoda</taxon>
        <taxon>Insecta</taxon>
        <taxon>Pterygota</taxon>
        <taxon>Neoptera</taxon>
        <taxon>Endopterygota</taxon>
        <taxon>Hymenoptera</taxon>
        <taxon>Apocrita</taxon>
        <taxon>Aculeata</taxon>
        <taxon>Apoidea</taxon>
        <taxon>Anthophila</taxon>
        <taxon>Halictidae</taxon>
        <taxon>Rophitinae</taxon>
        <taxon>Dufourea</taxon>
    </lineage>
</organism>
<dbReference type="InterPro" id="IPR034595">
    <property type="entry name" value="NDUFAF8"/>
</dbReference>
<evidence type="ECO:0000313" key="2">
    <source>
        <dbReference type="Proteomes" id="UP000076502"/>
    </source>
</evidence>
<dbReference type="PANTHER" id="PTHR34561:SF1">
    <property type="entry name" value="NADH DEHYDROGENASE [UBIQUINONE] 1 ALPHA SUBCOMPLEX ASSEMBLY FACTOR 8"/>
    <property type="match status" value="1"/>
</dbReference>
<sequence>MEAVKKAKERLRKYPVLVAQCHETGAKYAACVVAKSNLQKNDCDSEFNAFKTCLMKAAAKHNTRL</sequence>
<evidence type="ECO:0008006" key="3">
    <source>
        <dbReference type="Google" id="ProtNLM"/>
    </source>
</evidence>
<dbReference type="STRING" id="178035.A0A154P6N1"/>
<gene>
    <name evidence="1" type="ORF">WN55_08272</name>
</gene>
<dbReference type="GO" id="GO:0032981">
    <property type="term" value="P:mitochondrial respiratory chain complex I assembly"/>
    <property type="evidence" value="ECO:0007669"/>
    <property type="project" value="InterPro"/>
</dbReference>
<dbReference type="PANTHER" id="PTHR34561">
    <property type="entry name" value="NADH DEHYDROGENASE [UBIQUINONE] 1 ALPHA SUBCOMPLEX ASSEMBLY FACTOR 8"/>
    <property type="match status" value="1"/>
</dbReference>
<keyword evidence="2" id="KW-1185">Reference proteome</keyword>
<proteinExistence type="predicted"/>
<dbReference type="GO" id="GO:0005739">
    <property type="term" value="C:mitochondrion"/>
    <property type="evidence" value="ECO:0007669"/>
    <property type="project" value="InterPro"/>
</dbReference>
<evidence type="ECO:0000313" key="1">
    <source>
        <dbReference type="EMBL" id="KZC07501.1"/>
    </source>
</evidence>
<reference evidence="1 2" key="1">
    <citation type="submission" date="2015-07" db="EMBL/GenBank/DDBJ databases">
        <title>The genome of Dufourea novaeangliae.</title>
        <authorList>
            <person name="Pan H."/>
            <person name="Kapheim K."/>
        </authorList>
    </citation>
    <scope>NUCLEOTIDE SEQUENCE [LARGE SCALE GENOMIC DNA]</scope>
    <source>
        <strain evidence="1">0120121106</strain>
        <tissue evidence="1">Whole body</tissue>
    </source>
</reference>
<dbReference type="Proteomes" id="UP000076502">
    <property type="component" value="Unassembled WGS sequence"/>
</dbReference>